<accession>F8A4Z1</accession>
<keyword evidence="6" id="KW-0653">Protein transport</keyword>
<evidence type="ECO:0000256" key="11">
    <source>
        <dbReference type="SAM" id="Phobius"/>
    </source>
</evidence>
<keyword evidence="9 11" id="KW-0472">Membrane</keyword>
<proteinExistence type="inferred from homology"/>
<evidence type="ECO:0000256" key="9">
    <source>
        <dbReference type="ARBA" id="ARBA00023136"/>
    </source>
</evidence>
<keyword evidence="5 11" id="KW-0812">Transmembrane</keyword>
<dbReference type="SMART" id="SM01323">
    <property type="entry name" value="YajC"/>
    <property type="match status" value="1"/>
</dbReference>
<evidence type="ECO:0000256" key="10">
    <source>
        <dbReference type="SAM" id="MobiDB-lite"/>
    </source>
</evidence>
<keyword evidence="13" id="KW-1185">Reference proteome</keyword>
<dbReference type="PANTHER" id="PTHR33909:SF1">
    <property type="entry name" value="SEC TRANSLOCON ACCESSORY COMPLEX SUBUNIT YAJC"/>
    <property type="match status" value="1"/>
</dbReference>
<dbReference type="eggNOG" id="COG1862">
    <property type="taxonomic scope" value="Bacteria"/>
</dbReference>
<keyword evidence="4" id="KW-1003">Cell membrane</keyword>
<dbReference type="HOGENOM" id="CLU_116157_4_1_11"/>
<keyword evidence="3" id="KW-0813">Transport</keyword>
<evidence type="ECO:0000256" key="5">
    <source>
        <dbReference type="ARBA" id="ARBA00022692"/>
    </source>
</evidence>
<dbReference type="KEGG" id="cga:Celgi_1583"/>
<protein>
    <submittedName>
        <fullName evidence="12">Preprotein translocase, YajC subunit</fullName>
    </submittedName>
</protein>
<evidence type="ECO:0000256" key="7">
    <source>
        <dbReference type="ARBA" id="ARBA00022989"/>
    </source>
</evidence>
<evidence type="ECO:0000256" key="3">
    <source>
        <dbReference type="ARBA" id="ARBA00022448"/>
    </source>
</evidence>
<dbReference type="GO" id="GO:0015031">
    <property type="term" value="P:protein transport"/>
    <property type="evidence" value="ECO:0007669"/>
    <property type="project" value="UniProtKB-KW"/>
</dbReference>
<reference evidence="13" key="1">
    <citation type="submission" date="2011-04" db="EMBL/GenBank/DDBJ databases">
        <title>Complete sequence of Cellvibrio gilvus ATCC 13127.</title>
        <authorList>
            <person name="Lucas S."/>
            <person name="Han J."/>
            <person name="Lapidus A."/>
            <person name="Cheng J.-F."/>
            <person name="Goodwin L."/>
            <person name="Pitluck S."/>
            <person name="Peters L."/>
            <person name="Munk A."/>
            <person name="Detter J.C."/>
            <person name="Han C."/>
            <person name="Tapia R."/>
            <person name="Land M."/>
            <person name="Hauser L."/>
            <person name="Kyrpides N."/>
            <person name="Ivanova N."/>
            <person name="Ovchinnikova G."/>
            <person name="Pagani I."/>
            <person name="Mead D."/>
            <person name="Brumm P."/>
            <person name="Woyke T."/>
        </authorList>
    </citation>
    <scope>NUCLEOTIDE SEQUENCE [LARGE SCALE GENOMIC DNA]</scope>
    <source>
        <strain evidence="13">ATCC 13127 / NRRL B-14078</strain>
    </source>
</reference>
<dbReference type="AlphaFoldDB" id="F8A4Z1"/>
<feature type="compositionally biased region" description="Basic and acidic residues" evidence="10">
    <location>
        <begin position="142"/>
        <end position="154"/>
    </location>
</feature>
<dbReference type="PANTHER" id="PTHR33909">
    <property type="entry name" value="SEC TRANSLOCON ACCESSORY COMPLEX SUBUNIT YAJC"/>
    <property type="match status" value="1"/>
</dbReference>
<dbReference type="GO" id="GO:0005886">
    <property type="term" value="C:plasma membrane"/>
    <property type="evidence" value="ECO:0007669"/>
    <property type="project" value="UniProtKB-SubCell"/>
</dbReference>
<comment type="subcellular location">
    <subcellularLocation>
        <location evidence="1">Cell membrane</location>
        <topology evidence="1">Single-pass membrane protein</topology>
    </subcellularLocation>
</comment>
<organism evidence="12 13">
    <name type="scientific">Cellulomonas gilvus (strain ATCC 13127 / NRRL B-14078)</name>
    <name type="common">Cellvibrio gilvus</name>
    <dbReference type="NCBI Taxonomy" id="593907"/>
    <lineage>
        <taxon>Bacteria</taxon>
        <taxon>Bacillati</taxon>
        <taxon>Actinomycetota</taxon>
        <taxon>Actinomycetes</taxon>
        <taxon>Micrococcales</taxon>
        <taxon>Cellulomonadaceae</taxon>
        <taxon>Cellulomonas</taxon>
    </lineage>
</organism>
<dbReference type="NCBIfam" id="TIGR00739">
    <property type="entry name" value="yajC"/>
    <property type="match status" value="1"/>
</dbReference>
<keyword evidence="7 11" id="KW-1133">Transmembrane helix</keyword>
<keyword evidence="8" id="KW-0811">Translocation</keyword>
<evidence type="ECO:0000313" key="13">
    <source>
        <dbReference type="Proteomes" id="UP000000485"/>
    </source>
</evidence>
<feature type="transmembrane region" description="Helical" evidence="11">
    <location>
        <begin position="25"/>
        <end position="41"/>
    </location>
</feature>
<evidence type="ECO:0000256" key="1">
    <source>
        <dbReference type="ARBA" id="ARBA00004162"/>
    </source>
</evidence>
<dbReference type="InterPro" id="IPR003849">
    <property type="entry name" value="Preprotein_translocase_YajC"/>
</dbReference>
<sequence>MTELSAALAAAEGGAASSGGSSPLFMYGFLALAVGAFWLMSRRSRKQQQTQQEFRNQLQPGDEVMTASGMIGTVVEVASDRVTLESQDGSSRTQWVLAAIARRTDPPVADDEPVEDAAVGDAQRIAGANDRVIDVPDDLSTLDDRRDDGGKPRK</sequence>
<evidence type="ECO:0000313" key="12">
    <source>
        <dbReference type="EMBL" id="AEI12094.1"/>
    </source>
</evidence>
<dbReference type="STRING" id="593907.Celgi_1583"/>
<comment type="similarity">
    <text evidence="2">Belongs to the YajC family.</text>
</comment>
<dbReference type="EMBL" id="CP002665">
    <property type="protein sequence ID" value="AEI12094.1"/>
    <property type="molecule type" value="Genomic_DNA"/>
</dbReference>
<evidence type="ECO:0000256" key="8">
    <source>
        <dbReference type="ARBA" id="ARBA00023010"/>
    </source>
</evidence>
<dbReference type="Proteomes" id="UP000000485">
    <property type="component" value="Chromosome"/>
</dbReference>
<dbReference type="Pfam" id="PF02699">
    <property type="entry name" value="YajC"/>
    <property type="match status" value="1"/>
</dbReference>
<evidence type="ECO:0000256" key="4">
    <source>
        <dbReference type="ARBA" id="ARBA00022475"/>
    </source>
</evidence>
<evidence type="ECO:0000256" key="2">
    <source>
        <dbReference type="ARBA" id="ARBA00006742"/>
    </source>
</evidence>
<feature type="region of interest" description="Disordered" evidence="10">
    <location>
        <begin position="122"/>
        <end position="154"/>
    </location>
</feature>
<gene>
    <name evidence="12" type="ordered locus">Celgi_1583</name>
</gene>
<name>F8A4Z1_CELGA</name>
<dbReference type="RefSeq" id="WP_013883613.1">
    <property type="nucleotide sequence ID" value="NC_015671.1"/>
</dbReference>
<evidence type="ECO:0000256" key="6">
    <source>
        <dbReference type="ARBA" id="ARBA00022927"/>
    </source>
</evidence>